<evidence type="ECO:0000313" key="2">
    <source>
        <dbReference type="Proteomes" id="UP001162501"/>
    </source>
</evidence>
<name>A0AC59Z8U9_RANTA</name>
<proteinExistence type="predicted"/>
<accession>A0AC59Z8U9</accession>
<evidence type="ECO:0000313" key="1">
    <source>
        <dbReference type="EMBL" id="CAN0296652.1"/>
    </source>
</evidence>
<reference evidence="1" key="2">
    <citation type="submission" date="2025-03" db="EMBL/GenBank/DDBJ databases">
        <authorList>
            <consortium name="ELIXIR-Norway"/>
            <consortium name="Elixir Norway"/>
        </authorList>
    </citation>
    <scope>NUCLEOTIDE SEQUENCE</scope>
</reference>
<dbReference type="Proteomes" id="UP001162501">
    <property type="component" value="Chromosome 25"/>
</dbReference>
<dbReference type="EMBL" id="OX596109">
    <property type="protein sequence ID" value="CAN0296652.1"/>
    <property type="molecule type" value="Genomic_DNA"/>
</dbReference>
<organism evidence="1 2">
    <name type="scientific">Rangifer tarandus platyrhynchus</name>
    <name type="common">Svalbard reindeer</name>
    <dbReference type="NCBI Taxonomy" id="3082113"/>
    <lineage>
        <taxon>Eukaryota</taxon>
        <taxon>Metazoa</taxon>
        <taxon>Chordata</taxon>
        <taxon>Craniata</taxon>
        <taxon>Vertebrata</taxon>
        <taxon>Euteleostomi</taxon>
        <taxon>Mammalia</taxon>
        <taxon>Eutheria</taxon>
        <taxon>Laurasiatheria</taxon>
        <taxon>Artiodactyla</taxon>
        <taxon>Ruminantia</taxon>
        <taxon>Pecora</taxon>
        <taxon>Cervidae</taxon>
        <taxon>Odocoileinae</taxon>
        <taxon>Rangifer</taxon>
    </lineage>
</organism>
<gene>
    <name evidence="1" type="ORF">MRATA1EN22A_LOCUS15138</name>
</gene>
<reference evidence="1" key="1">
    <citation type="submission" date="2023-05" db="EMBL/GenBank/DDBJ databases">
        <authorList>
            <consortium name="ELIXIR-Norway"/>
        </authorList>
    </citation>
    <scope>NUCLEOTIDE SEQUENCE</scope>
</reference>
<sequence>MFPNRVTCHTDSFQASTTLRHNTVEIQEDGQMATHFGILRVLCVYFYSEVQDLKNSCSEKLSHCNTSFQGFFFFKGRSIYVCVYISSHVDPCKTYSQTHMQTHRHSESWDSWPHNLVTFVLRYIVVTVIY</sequence>
<protein>
    <submittedName>
        <fullName evidence="1">Uncharacterized protein</fullName>
    </submittedName>
</protein>